<dbReference type="KEGG" id="rpne:NCTC8284_01961"/>
<gene>
    <name evidence="1" type="primary">bioD2_1</name>
    <name evidence="1" type="ORF">NCTC8284_01961</name>
</gene>
<organism evidence="1 2">
    <name type="scientific">Rodentibacter pneumotropicus</name>
    <dbReference type="NCBI Taxonomy" id="758"/>
    <lineage>
        <taxon>Bacteria</taxon>
        <taxon>Pseudomonadati</taxon>
        <taxon>Pseudomonadota</taxon>
        <taxon>Gammaproteobacteria</taxon>
        <taxon>Pasteurellales</taxon>
        <taxon>Pasteurellaceae</taxon>
        <taxon>Rodentibacter</taxon>
    </lineage>
</organism>
<evidence type="ECO:0000313" key="2">
    <source>
        <dbReference type="Proteomes" id="UP000278733"/>
    </source>
</evidence>
<dbReference type="GO" id="GO:0004141">
    <property type="term" value="F:dethiobiotin synthase activity"/>
    <property type="evidence" value="ECO:0007669"/>
    <property type="project" value="UniProtKB-EC"/>
</dbReference>
<proteinExistence type="predicted"/>
<dbReference type="Proteomes" id="UP000278733">
    <property type="component" value="Chromosome"/>
</dbReference>
<accession>A0A448MNP7</accession>
<dbReference type="EMBL" id="LR134405">
    <property type="protein sequence ID" value="VEH66781.1"/>
    <property type="molecule type" value="Genomic_DNA"/>
</dbReference>
<name>A0A448MNP7_9PAST</name>
<reference evidence="1 2" key="1">
    <citation type="submission" date="2018-12" db="EMBL/GenBank/DDBJ databases">
        <authorList>
            <consortium name="Pathogen Informatics"/>
        </authorList>
    </citation>
    <scope>NUCLEOTIDE SEQUENCE [LARGE SCALE GENOMIC DNA]</scope>
    <source>
        <strain evidence="1 2">NCTC8284</strain>
    </source>
</reference>
<protein>
    <submittedName>
        <fullName evidence="1">Dethiobiotin synthase-2</fullName>
        <ecNumber evidence="1">6.3.3.3</ecNumber>
    </submittedName>
</protein>
<evidence type="ECO:0000313" key="1">
    <source>
        <dbReference type="EMBL" id="VEH66781.1"/>
    </source>
</evidence>
<dbReference type="EC" id="6.3.3.3" evidence="1"/>
<sequence length="38" mass="4133">MGKVIFISGIDTEVGKTIATGLYARELMEQGFSVITQK</sequence>
<dbReference type="InterPro" id="IPR027417">
    <property type="entry name" value="P-loop_NTPase"/>
</dbReference>
<dbReference type="SUPFAM" id="SSF52540">
    <property type="entry name" value="P-loop containing nucleoside triphosphate hydrolases"/>
    <property type="match status" value="1"/>
</dbReference>
<dbReference type="Gene3D" id="3.40.50.300">
    <property type="entry name" value="P-loop containing nucleotide triphosphate hydrolases"/>
    <property type="match status" value="1"/>
</dbReference>
<dbReference type="AlphaFoldDB" id="A0A448MNP7"/>
<keyword evidence="1" id="KW-0436">Ligase</keyword>